<accession>D0KXC8</accession>
<dbReference type="EMBL" id="CP001801">
    <property type="protein sequence ID" value="ACX95142.1"/>
    <property type="molecule type" value="Genomic_DNA"/>
</dbReference>
<keyword evidence="3" id="KW-1185">Reference proteome</keyword>
<dbReference type="STRING" id="555778.Hneap_0279"/>
<dbReference type="Pfam" id="PF14229">
    <property type="entry name" value="DUF4332"/>
    <property type="match status" value="1"/>
</dbReference>
<protein>
    <submittedName>
        <fullName evidence="2">Conserved hypothetical cytosolic protein</fullName>
    </submittedName>
</protein>
<feature type="domain" description="DUF4332" evidence="1">
    <location>
        <begin position="10"/>
        <end position="129"/>
    </location>
</feature>
<dbReference type="KEGG" id="hna:Hneap_0279"/>
<dbReference type="OrthoDB" id="9794786at2"/>
<dbReference type="RefSeq" id="WP_012823178.1">
    <property type="nucleotide sequence ID" value="NC_013422.1"/>
</dbReference>
<reference evidence="2 3" key="1">
    <citation type="submission" date="2009-10" db="EMBL/GenBank/DDBJ databases">
        <title>Complete sequence of Halothiobacillus neapolitanus c2.</title>
        <authorList>
            <consortium name="US DOE Joint Genome Institute"/>
            <person name="Lucas S."/>
            <person name="Copeland A."/>
            <person name="Lapidus A."/>
            <person name="Glavina del Rio T."/>
            <person name="Tice H."/>
            <person name="Bruce D."/>
            <person name="Goodwin L."/>
            <person name="Pitluck S."/>
            <person name="Davenport K."/>
            <person name="Brettin T."/>
            <person name="Detter J.C."/>
            <person name="Han C."/>
            <person name="Tapia R."/>
            <person name="Larimer F."/>
            <person name="Land M."/>
            <person name="Hauser L."/>
            <person name="Kyrpides N."/>
            <person name="Mikhailova N."/>
            <person name="Kerfeld C."/>
            <person name="Cannon G."/>
            <person name="Heinhort S."/>
        </authorList>
    </citation>
    <scope>NUCLEOTIDE SEQUENCE [LARGE SCALE GENOMIC DNA]</scope>
    <source>
        <strain evidence="3">ATCC 23641 / c2</strain>
    </source>
</reference>
<evidence type="ECO:0000313" key="2">
    <source>
        <dbReference type="EMBL" id="ACX95142.1"/>
    </source>
</evidence>
<evidence type="ECO:0000313" key="3">
    <source>
        <dbReference type="Proteomes" id="UP000009102"/>
    </source>
</evidence>
<name>D0KXC8_HALNC</name>
<dbReference type="Gene3D" id="1.10.150.20">
    <property type="entry name" value="5' to 3' exonuclease, C-terminal subdomain"/>
    <property type="match status" value="1"/>
</dbReference>
<proteinExistence type="predicted"/>
<gene>
    <name evidence="2" type="ordered locus">Hneap_0279</name>
</gene>
<dbReference type="HOGENOM" id="CLU_117602_1_0_6"/>
<organism evidence="2 3">
    <name type="scientific">Halothiobacillus neapolitanus (strain ATCC 23641 / DSM 15147 / CIP 104769 / NCIMB 8539 / c2)</name>
    <name type="common">Thiobacillus neapolitanus</name>
    <dbReference type="NCBI Taxonomy" id="555778"/>
    <lineage>
        <taxon>Bacteria</taxon>
        <taxon>Pseudomonadati</taxon>
        <taxon>Pseudomonadota</taxon>
        <taxon>Gammaproteobacteria</taxon>
        <taxon>Chromatiales</taxon>
        <taxon>Halothiobacillaceae</taxon>
        <taxon>Halothiobacillus</taxon>
    </lineage>
</organism>
<dbReference type="AlphaFoldDB" id="D0KXC8"/>
<dbReference type="Proteomes" id="UP000009102">
    <property type="component" value="Chromosome"/>
</dbReference>
<dbReference type="InterPro" id="IPR025567">
    <property type="entry name" value="DUF4332"/>
</dbReference>
<sequence>MATAINGLRGMTDAMLQECKAQGIKDVDQLTDALASPAARKQWADKLGETTQDVLAIANRADLSRINGVGGVFSDLLEASGVDTVKELAHRRPDNLHEKMAQVNADKTLATRTPTEAECAEWVEQAKALGGKITY</sequence>
<dbReference type="eggNOG" id="COG3743">
    <property type="taxonomic scope" value="Bacteria"/>
</dbReference>
<evidence type="ECO:0000259" key="1">
    <source>
        <dbReference type="Pfam" id="PF14229"/>
    </source>
</evidence>